<proteinExistence type="predicted"/>
<dbReference type="PANTHER" id="PTHR42949:SF3">
    <property type="entry name" value="ANAEROBIC GLYCEROL-3-PHOSPHATE DEHYDROGENASE SUBUNIT B"/>
    <property type="match status" value="1"/>
</dbReference>
<keyword evidence="1" id="KW-0560">Oxidoreductase</keyword>
<name>A0A094PJ81_9ZZZZ</name>
<comment type="caution">
    <text evidence="3">The sequence shown here is derived from an EMBL/GenBank/DDBJ whole genome shotgun (WGS) entry which is preliminary data.</text>
</comment>
<dbReference type="InterPro" id="IPR023753">
    <property type="entry name" value="FAD/NAD-binding_dom"/>
</dbReference>
<organism evidence="3">
    <name type="scientific">freshwater metagenome</name>
    <dbReference type="NCBI Taxonomy" id="449393"/>
    <lineage>
        <taxon>unclassified sequences</taxon>
        <taxon>metagenomes</taxon>
        <taxon>ecological metagenomes</taxon>
    </lineage>
</organism>
<dbReference type="InterPro" id="IPR051691">
    <property type="entry name" value="Metab_Enz_Cyan_OpOx_G3PDH"/>
</dbReference>
<sequence length="336" mass="36677">MPGLLLSLRAKKVIGKKMRSSTVDVLIIGAGPAGLSAAIELKKSGIKEVRVIEREQYAGGIPRHSYHPGYGIRDLKRFLSGPRYAKFYVTRAEKLGVEISTKTTATDWVDKNTIKLTSPNGLEQVSAKAIVLATGARERGRSARAVAGKRPAGIYTTGSLQQATYLEDLYIGKRALIVGAEHVSFSAVMTLKHGGVKTVAMICETKRHQTVFGIPTILKLIYRFKLHTATKLLEIQGDKRVTGALLEKNGKSWVVDVDTIIFTGDWIPDHELARKADIAIDSRYKSPIVGKDHQVAGSNIYSIGNLILPIKAADQCALEAKKIAKIIAKRLDKVKV</sequence>
<accession>A0A094PJ81</accession>
<dbReference type="PANTHER" id="PTHR42949">
    <property type="entry name" value="ANAEROBIC GLYCEROL-3-PHOSPHATE DEHYDROGENASE SUBUNIT B"/>
    <property type="match status" value="1"/>
</dbReference>
<dbReference type="Gene3D" id="3.50.50.60">
    <property type="entry name" value="FAD/NAD(P)-binding domain"/>
    <property type="match status" value="2"/>
</dbReference>
<reference evidence="3" key="1">
    <citation type="submission" date="2014-06" db="EMBL/GenBank/DDBJ databases">
        <title>Key roles for freshwater Actinobacteria revealed by deep metagenomic sequencing.</title>
        <authorList>
            <person name="Ghai R."/>
            <person name="Mizuno C.M."/>
            <person name="Picazo A."/>
            <person name="Camacho A."/>
            <person name="Rodriguez-Valera F."/>
        </authorList>
    </citation>
    <scope>NUCLEOTIDE SEQUENCE</scope>
</reference>
<dbReference type="Pfam" id="PF07992">
    <property type="entry name" value="Pyr_redox_2"/>
    <property type="match status" value="1"/>
</dbReference>
<dbReference type="EMBL" id="JNSL01000231">
    <property type="protein sequence ID" value="KGA11695.1"/>
    <property type="molecule type" value="Genomic_DNA"/>
</dbReference>
<dbReference type="PRINTS" id="PR00469">
    <property type="entry name" value="PNDRDTASEII"/>
</dbReference>
<dbReference type="PRINTS" id="PR00368">
    <property type="entry name" value="FADPNR"/>
</dbReference>
<protein>
    <recommendedName>
        <fullName evidence="2">FAD/NAD(P)-binding domain-containing protein</fullName>
    </recommendedName>
</protein>
<dbReference type="SUPFAM" id="SSF51905">
    <property type="entry name" value="FAD/NAD(P)-binding domain"/>
    <property type="match status" value="1"/>
</dbReference>
<evidence type="ECO:0000256" key="1">
    <source>
        <dbReference type="ARBA" id="ARBA00023002"/>
    </source>
</evidence>
<evidence type="ECO:0000259" key="2">
    <source>
        <dbReference type="Pfam" id="PF07992"/>
    </source>
</evidence>
<dbReference type="GO" id="GO:0016491">
    <property type="term" value="F:oxidoreductase activity"/>
    <property type="evidence" value="ECO:0007669"/>
    <property type="project" value="UniProtKB-KW"/>
</dbReference>
<gene>
    <name evidence="3" type="ORF">GM51_22355</name>
</gene>
<dbReference type="InterPro" id="IPR036188">
    <property type="entry name" value="FAD/NAD-bd_sf"/>
</dbReference>
<dbReference type="AlphaFoldDB" id="A0A094PJ81"/>
<evidence type="ECO:0000313" key="3">
    <source>
        <dbReference type="EMBL" id="KGA11695.1"/>
    </source>
</evidence>
<feature type="domain" description="FAD/NAD(P)-binding" evidence="2">
    <location>
        <begin position="24"/>
        <end position="307"/>
    </location>
</feature>